<feature type="transmembrane region" description="Helical" evidence="9">
    <location>
        <begin position="199"/>
        <end position="220"/>
    </location>
</feature>
<gene>
    <name evidence="12" type="ORF">DERYTH_LOCUS13465</name>
</gene>
<dbReference type="GO" id="GO:0015079">
    <property type="term" value="F:potassium ion transmembrane transporter activity"/>
    <property type="evidence" value="ECO:0007669"/>
    <property type="project" value="InterPro"/>
</dbReference>
<feature type="transmembrane region" description="Helical" evidence="9">
    <location>
        <begin position="91"/>
        <end position="110"/>
    </location>
</feature>
<dbReference type="AlphaFoldDB" id="A0A9N9HWD9"/>
<evidence type="ECO:0000259" key="11">
    <source>
        <dbReference type="Pfam" id="PF22776"/>
    </source>
</evidence>
<feature type="transmembrane region" description="Helical" evidence="9">
    <location>
        <begin position="12"/>
        <end position="33"/>
    </location>
</feature>
<accession>A0A9N9HWD9</accession>
<sequence>MGQRFGTEKVASLFSPIVAIWFTSLSVIGIMNINKVPIILKAINPYYAIMYIKERGFGHLDGVLLVFVGSEAVFADLGHFNRRSIQISFPLFVYFPLLLTYLGQGASLILDPSNYKTTFWSSIPDGGVYWFILIIATLTSIIASQAMITATFSLIYQSIQLDCFPRIKGENLWISYCHGDVYNDNSCINLFLVSNAQKILTGAWLTLSVATFLFIIMGLWRWGTVHKVEYETIQSTNLGDIFEVIHHATPRSSIEARYSADSTLLAERTSVNSLEATLHRNIRRQFGKKSKSKIRMLDSGIYIRRLPGIVLFYSDVGSCIPLSFTHFINHFPALPQIIIFMSVHHVAIPHVSEVDRLIISKIGEYDGCYQVVARYGYMEDVIHGDEFITKLVFKIQRLDKHLSEKLDLDELPVTYILGKQIFHPKPNSPRWRRLFVNLYSILAHNSKELYSSWYIPSENFIGVDAKPKSYVIGLNRRTKSRLATL</sequence>
<dbReference type="InterPro" id="IPR003855">
    <property type="entry name" value="K+_transporter"/>
</dbReference>
<comment type="subcellular location">
    <subcellularLocation>
        <location evidence="1">Membrane</location>
        <topology evidence="1">Multi-pass membrane protein</topology>
    </subcellularLocation>
</comment>
<name>A0A9N9HWD9_9GLOM</name>
<dbReference type="InterPro" id="IPR053952">
    <property type="entry name" value="K_trans_C"/>
</dbReference>
<evidence type="ECO:0000259" key="10">
    <source>
        <dbReference type="Pfam" id="PF02705"/>
    </source>
</evidence>
<evidence type="ECO:0000256" key="7">
    <source>
        <dbReference type="ARBA" id="ARBA00023065"/>
    </source>
</evidence>
<evidence type="ECO:0000256" key="1">
    <source>
        <dbReference type="ARBA" id="ARBA00004141"/>
    </source>
</evidence>
<dbReference type="OrthoDB" id="2363950at2759"/>
<keyword evidence="4 9" id="KW-0812">Transmembrane</keyword>
<feature type="domain" description="K+ potassium transporter C-terminal" evidence="11">
    <location>
        <begin position="307"/>
        <end position="463"/>
    </location>
</feature>
<feature type="transmembrane region" description="Helical" evidence="9">
    <location>
        <begin position="130"/>
        <end position="156"/>
    </location>
</feature>
<keyword evidence="3" id="KW-0633">Potassium transport</keyword>
<dbReference type="Proteomes" id="UP000789405">
    <property type="component" value="Unassembled WGS sequence"/>
</dbReference>
<organism evidence="12 13">
    <name type="scientific">Dentiscutata erythropus</name>
    <dbReference type="NCBI Taxonomy" id="1348616"/>
    <lineage>
        <taxon>Eukaryota</taxon>
        <taxon>Fungi</taxon>
        <taxon>Fungi incertae sedis</taxon>
        <taxon>Mucoromycota</taxon>
        <taxon>Glomeromycotina</taxon>
        <taxon>Glomeromycetes</taxon>
        <taxon>Diversisporales</taxon>
        <taxon>Gigasporaceae</taxon>
        <taxon>Dentiscutata</taxon>
    </lineage>
</organism>
<feature type="domain" description="K+ potassium transporter integral membrane" evidence="10">
    <location>
        <begin position="190"/>
        <end position="242"/>
    </location>
</feature>
<proteinExistence type="predicted"/>
<evidence type="ECO:0000256" key="6">
    <source>
        <dbReference type="ARBA" id="ARBA00022989"/>
    </source>
</evidence>
<evidence type="ECO:0000313" key="13">
    <source>
        <dbReference type="Proteomes" id="UP000789405"/>
    </source>
</evidence>
<keyword evidence="8 9" id="KW-0472">Membrane</keyword>
<dbReference type="Pfam" id="PF22776">
    <property type="entry name" value="K_trans_C"/>
    <property type="match status" value="1"/>
</dbReference>
<dbReference type="InterPro" id="IPR053951">
    <property type="entry name" value="K_trans_N"/>
</dbReference>
<keyword evidence="5" id="KW-0630">Potassium</keyword>
<evidence type="ECO:0000256" key="8">
    <source>
        <dbReference type="ARBA" id="ARBA00023136"/>
    </source>
</evidence>
<evidence type="ECO:0000256" key="4">
    <source>
        <dbReference type="ARBA" id="ARBA00022692"/>
    </source>
</evidence>
<evidence type="ECO:0000256" key="5">
    <source>
        <dbReference type="ARBA" id="ARBA00022958"/>
    </source>
</evidence>
<evidence type="ECO:0000256" key="3">
    <source>
        <dbReference type="ARBA" id="ARBA00022538"/>
    </source>
</evidence>
<dbReference type="EMBL" id="CAJVPY010009483">
    <property type="protein sequence ID" value="CAG8709151.1"/>
    <property type="molecule type" value="Genomic_DNA"/>
</dbReference>
<reference evidence="12" key="1">
    <citation type="submission" date="2021-06" db="EMBL/GenBank/DDBJ databases">
        <authorList>
            <person name="Kallberg Y."/>
            <person name="Tangrot J."/>
            <person name="Rosling A."/>
        </authorList>
    </citation>
    <scope>NUCLEOTIDE SEQUENCE</scope>
    <source>
        <strain evidence="12">MA453B</strain>
    </source>
</reference>
<dbReference type="GO" id="GO:0016020">
    <property type="term" value="C:membrane"/>
    <property type="evidence" value="ECO:0007669"/>
    <property type="project" value="UniProtKB-SubCell"/>
</dbReference>
<evidence type="ECO:0000256" key="2">
    <source>
        <dbReference type="ARBA" id="ARBA00022448"/>
    </source>
</evidence>
<dbReference type="PANTHER" id="PTHR30540">
    <property type="entry name" value="OSMOTIC STRESS POTASSIUM TRANSPORTER"/>
    <property type="match status" value="1"/>
</dbReference>
<comment type="caution">
    <text evidence="12">The sequence shown here is derived from an EMBL/GenBank/DDBJ whole genome shotgun (WGS) entry which is preliminary data.</text>
</comment>
<keyword evidence="7" id="KW-0406">Ion transport</keyword>
<evidence type="ECO:0000313" key="12">
    <source>
        <dbReference type="EMBL" id="CAG8709151.1"/>
    </source>
</evidence>
<protein>
    <submittedName>
        <fullName evidence="12">4903_t:CDS:1</fullName>
    </submittedName>
</protein>
<keyword evidence="2" id="KW-0813">Transport</keyword>
<evidence type="ECO:0000256" key="9">
    <source>
        <dbReference type="SAM" id="Phobius"/>
    </source>
</evidence>
<feature type="domain" description="K+ potassium transporter integral membrane" evidence="10">
    <location>
        <begin position="2"/>
        <end position="168"/>
    </location>
</feature>
<dbReference type="PANTHER" id="PTHR30540:SF83">
    <property type="entry name" value="K+ POTASSIUM TRANSPORTER"/>
    <property type="match status" value="1"/>
</dbReference>
<dbReference type="Pfam" id="PF02705">
    <property type="entry name" value="K_trans"/>
    <property type="match status" value="2"/>
</dbReference>
<keyword evidence="6 9" id="KW-1133">Transmembrane helix</keyword>
<keyword evidence="13" id="KW-1185">Reference proteome</keyword>